<dbReference type="EMBL" id="PVBT01000012">
    <property type="protein sequence ID" value="PRD49530.1"/>
    <property type="molecule type" value="Genomic_DNA"/>
</dbReference>
<evidence type="ECO:0000256" key="4">
    <source>
        <dbReference type="SAM" id="SignalP"/>
    </source>
</evidence>
<reference evidence="6 7" key="1">
    <citation type="submission" date="2018-02" db="EMBL/GenBank/DDBJ databases">
        <title>The draft genome of Phyllobacterium myrsinacearum DSM5892.</title>
        <authorList>
            <person name="Li L."/>
            <person name="Liu L."/>
            <person name="Zhang X."/>
            <person name="Wang T."/>
        </authorList>
    </citation>
    <scope>NUCLEOTIDE SEQUENCE [LARGE SCALE GENOMIC DNA]</scope>
    <source>
        <strain evidence="6 7">DSM 5892</strain>
    </source>
</reference>
<evidence type="ECO:0000313" key="6">
    <source>
        <dbReference type="EMBL" id="PRD49530.1"/>
    </source>
</evidence>
<dbReference type="Gene3D" id="1.10.530.10">
    <property type="match status" value="1"/>
</dbReference>
<comment type="similarity">
    <text evidence="2">Belongs to the virb1 family.</text>
</comment>
<dbReference type="Pfam" id="PF01464">
    <property type="entry name" value="SLT"/>
    <property type="match status" value="1"/>
</dbReference>
<dbReference type="AlphaFoldDB" id="A0A2S9J9S1"/>
<accession>A0A2S9J9S1</accession>
<dbReference type="InterPro" id="IPR008258">
    <property type="entry name" value="Transglycosylase_SLT_dom_1"/>
</dbReference>
<evidence type="ECO:0000259" key="5">
    <source>
        <dbReference type="Pfam" id="PF01464"/>
    </source>
</evidence>
<comment type="similarity">
    <text evidence="1">Belongs to the transglycosylase Slt family.</text>
</comment>
<dbReference type="PANTHER" id="PTHR37423:SF2">
    <property type="entry name" value="MEMBRANE-BOUND LYTIC MUREIN TRANSGLYCOSYLASE C"/>
    <property type="match status" value="1"/>
</dbReference>
<keyword evidence="7" id="KW-1185">Reference proteome</keyword>
<dbReference type="RefSeq" id="WP_105738279.1">
    <property type="nucleotide sequence ID" value="NZ_PVBT01000012.1"/>
</dbReference>
<dbReference type="PANTHER" id="PTHR37423">
    <property type="entry name" value="SOLUBLE LYTIC MUREIN TRANSGLYCOSYLASE-RELATED"/>
    <property type="match status" value="1"/>
</dbReference>
<dbReference type="SUPFAM" id="SSF53955">
    <property type="entry name" value="Lysozyme-like"/>
    <property type="match status" value="1"/>
</dbReference>
<protein>
    <recommendedName>
        <fullName evidence="5">Transglycosylase SLT domain-containing protein</fullName>
    </recommendedName>
</protein>
<dbReference type="OrthoDB" id="8095504at2"/>
<name>A0A2S9J9S1_9HYPH</name>
<sequence>MKMRLRTFGCPNFSAAALPCGAVLLVSMLSVAAGQERGPSLPLTDVALPLAAGPGGSPVISLGVDAPPRPDLLAPVPEDYARILIDAARHERVDINLMLAILHSENAAFDPAAISPAGAVGLMQLMPATGRALGAADLTVPAQNIRAAARFLHILAEKYRNPVLIASAYHAGEPRVDARASLPLIRETAAYVTRVIGLYTGTNQAQRDIRSAPWHAAAPRGGSPRRDRISSLMLIYSDGGPVMPEPQPALPAGSAGLPARMLKEKP</sequence>
<gene>
    <name evidence="6" type="ORF">C5750_25965</name>
</gene>
<evidence type="ECO:0000256" key="3">
    <source>
        <dbReference type="SAM" id="MobiDB-lite"/>
    </source>
</evidence>
<feature type="compositionally biased region" description="Low complexity" evidence="3">
    <location>
        <begin position="250"/>
        <end position="259"/>
    </location>
</feature>
<organism evidence="6 7">
    <name type="scientific">Phyllobacterium myrsinacearum</name>
    <dbReference type="NCBI Taxonomy" id="28101"/>
    <lineage>
        <taxon>Bacteria</taxon>
        <taxon>Pseudomonadati</taxon>
        <taxon>Pseudomonadota</taxon>
        <taxon>Alphaproteobacteria</taxon>
        <taxon>Hyphomicrobiales</taxon>
        <taxon>Phyllobacteriaceae</taxon>
        <taxon>Phyllobacterium</taxon>
    </lineage>
</organism>
<feature type="signal peptide" evidence="4">
    <location>
        <begin position="1"/>
        <end position="32"/>
    </location>
</feature>
<dbReference type="CDD" id="cd00254">
    <property type="entry name" value="LT-like"/>
    <property type="match status" value="1"/>
</dbReference>
<evidence type="ECO:0000313" key="7">
    <source>
        <dbReference type="Proteomes" id="UP000238563"/>
    </source>
</evidence>
<keyword evidence="4" id="KW-0732">Signal</keyword>
<dbReference type="Proteomes" id="UP000238563">
    <property type="component" value="Unassembled WGS sequence"/>
</dbReference>
<dbReference type="InterPro" id="IPR023346">
    <property type="entry name" value="Lysozyme-like_dom_sf"/>
</dbReference>
<feature type="region of interest" description="Disordered" evidence="3">
    <location>
        <begin position="244"/>
        <end position="266"/>
    </location>
</feature>
<proteinExistence type="inferred from homology"/>
<comment type="caution">
    <text evidence="6">The sequence shown here is derived from an EMBL/GenBank/DDBJ whole genome shotgun (WGS) entry which is preliminary data.</text>
</comment>
<feature type="domain" description="Transglycosylase SLT" evidence="5">
    <location>
        <begin position="85"/>
        <end position="177"/>
    </location>
</feature>
<evidence type="ECO:0000256" key="2">
    <source>
        <dbReference type="ARBA" id="ARBA00009387"/>
    </source>
</evidence>
<feature type="chain" id="PRO_5015605236" description="Transglycosylase SLT domain-containing protein" evidence="4">
    <location>
        <begin position="33"/>
        <end position="266"/>
    </location>
</feature>
<evidence type="ECO:0000256" key="1">
    <source>
        <dbReference type="ARBA" id="ARBA00007734"/>
    </source>
</evidence>